<dbReference type="SUPFAM" id="SSF52047">
    <property type="entry name" value="RNI-like"/>
    <property type="match status" value="1"/>
</dbReference>
<evidence type="ECO:0000313" key="1">
    <source>
        <dbReference type="EMBL" id="OJA15075.1"/>
    </source>
</evidence>
<reference evidence="1 2" key="1">
    <citation type="submission" date="2016-03" db="EMBL/GenBank/DDBJ databases">
        <title>Comparative genomics of the ectomycorrhizal sister species Rhizopogon vinicolor and Rhizopogon vesiculosus (Basidiomycota: Boletales) reveals a divergence of the mating type B locus.</title>
        <authorList>
            <person name="Mujic A.B."/>
            <person name="Kuo A."/>
            <person name="Tritt A."/>
            <person name="Lipzen A."/>
            <person name="Chen C."/>
            <person name="Johnson J."/>
            <person name="Sharma A."/>
            <person name="Barry K."/>
            <person name="Grigoriev I.V."/>
            <person name="Spatafora J.W."/>
        </authorList>
    </citation>
    <scope>NUCLEOTIDE SEQUENCE [LARGE SCALE GENOMIC DNA]</scope>
    <source>
        <strain evidence="1 2">AM-OR11-056</strain>
    </source>
</reference>
<protein>
    <recommendedName>
        <fullName evidence="3">F-box domain-containing protein</fullName>
    </recommendedName>
</protein>
<organism evidence="1 2">
    <name type="scientific">Rhizopogon vesiculosus</name>
    <dbReference type="NCBI Taxonomy" id="180088"/>
    <lineage>
        <taxon>Eukaryota</taxon>
        <taxon>Fungi</taxon>
        <taxon>Dikarya</taxon>
        <taxon>Basidiomycota</taxon>
        <taxon>Agaricomycotina</taxon>
        <taxon>Agaricomycetes</taxon>
        <taxon>Agaricomycetidae</taxon>
        <taxon>Boletales</taxon>
        <taxon>Suillineae</taxon>
        <taxon>Rhizopogonaceae</taxon>
        <taxon>Rhizopogon</taxon>
    </lineage>
</organism>
<comment type="caution">
    <text evidence="1">The sequence shown here is derived from an EMBL/GenBank/DDBJ whole genome shotgun (WGS) entry which is preliminary data.</text>
</comment>
<dbReference type="STRING" id="180088.A0A1J8Q523"/>
<evidence type="ECO:0008006" key="3">
    <source>
        <dbReference type="Google" id="ProtNLM"/>
    </source>
</evidence>
<accession>A0A1J8Q523</accession>
<keyword evidence="2" id="KW-1185">Reference proteome</keyword>
<dbReference type="Proteomes" id="UP000183567">
    <property type="component" value="Unassembled WGS sequence"/>
</dbReference>
<evidence type="ECO:0000313" key="2">
    <source>
        <dbReference type="Proteomes" id="UP000183567"/>
    </source>
</evidence>
<dbReference type="OrthoDB" id="2651843at2759"/>
<sequence length="485" mass="54180">MHRCLLVPEILEHIFSDVYPSGTEGGSQYYWKDDSIPPERRVSRRSLASLCRACRSFKDVALDVLWAELETLEPLFTCLPRDLWCHGTKIIMKRPVTPADWSIFEQYAYRVRVLGDKDSDLFGDIDKELIEAMISFSSKFLLPNLRALCCGSCPHGLHSCMHYFLGPNLVDLRLLSKTGQFWNNAICSVLSRGLGSYSPRLKTIVLHDTSPQVTELALSMLPILQSVTLGVLSDKILSFISRLVDLEVLDIKILDDLRGTKVQFSANLCKLIIRADTLTLSVNALEGWGVKCGVLQLISNIPETSFDVENVLRKLSNHALCNGLEVIQLHTPGSVGHNHYTFHTGTFTTFLRFFTALLRFSGLKRIHLSTFCMSWLDDGALGSIVRPLPHLEELVIGTRYFWLTPPNITFKGIVTVLSSRPNLRVLGLVFDATKLGPTTPTQMLGDGICNTKITSLRVGFSPIEQNTWSSSRALGDLAVLERDSP</sequence>
<gene>
    <name evidence="1" type="ORF">AZE42_06938</name>
</gene>
<name>A0A1J8Q523_9AGAM</name>
<dbReference type="EMBL" id="LVVM01003353">
    <property type="protein sequence ID" value="OJA15075.1"/>
    <property type="molecule type" value="Genomic_DNA"/>
</dbReference>
<proteinExistence type="predicted"/>
<dbReference type="AlphaFoldDB" id="A0A1J8Q523"/>